<protein>
    <submittedName>
        <fullName evidence="2">Uncharacterized protein</fullName>
    </submittedName>
</protein>
<accession>A0A5B7FX26</accession>
<dbReference type="Proteomes" id="UP000324222">
    <property type="component" value="Unassembled WGS sequence"/>
</dbReference>
<dbReference type="AlphaFoldDB" id="A0A5B7FX26"/>
<dbReference type="EMBL" id="VSRR010009211">
    <property type="protein sequence ID" value="MPC49977.1"/>
    <property type="molecule type" value="Genomic_DNA"/>
</dbReference>
<evidence type="ECO:0000313" key="2">
    <source>
        <dbReference type="EMBL" id="MPC49977.1"/>
    </source>
</evidence>
<reference evidence="2 3" key="1">
    <citation type="submission" date="2019-05" db="EMBL/GenBank/DDBJ databases">
        <title>Another draft genome of Portunus trituberculatus and its Hox gene families provides insights of decapod evolution.</title>
        <authorList>
            <person name="Jeong J.-H."/>
            <person name="Song I."/>
            <person name="Kim S."/>
            <person name="Choi T."/>
            <person name="Kim D."/>
            <person name="Ryu S."/>
            <person name="Kim W."/>
        </authorList>
    </citation>
    <scope>NUCLEOTIDE SEQUENCE [LARGE SCALE GENOMIC DNA]</scope>
    <source>
        <tissue evidence="2">Muscle</tissue>
    </source>
</reference>
<name>A0A5B7FX26_PORTR</name>
<gene>
    <name evidence="2" type="ORF">E2C01_043795</name>
</gene>
<evidence type="ECO:0000256" key="1">
    <source>
        <dbReference type="SAM" id="MobiDB-lite"/>
    </source>
</evidence>
<sequence>MKTTVHSPIYAPSSYKVNEIGSALSNSAVRHTEFPVRAAFNSSMLPHIREGRKLLMFPENFAGENPSGHPRKKQRNGDKENMRL</sequence>
<comment type="caution">
    <text evidence="2">The sequence shown here is derived from an EMBL/GenBank/DDBJ whole genome shotgun (WGS) entry which is preliminary data.</text>
</comment>
<feature type="region of interest" description="Disordered" evidence="1">
    <location>
        <begin position="59"/>
        <end position="84"/>
    </location>
</feature>
<evidence type="ECO:0000313" key="3">
    <source>
        <dbReference type="Proteomes" id="UP000324222"/>
    </source>
</evidence>
<keyword evidence="3" id="KW-1185">Reference proteome</keyword>
<feature type="compositionally biased region" description="Basic and acidic residues" evidence="1">
    <location>
        <begin position="75"/>
        <end position="84"/>
    </location>
</feature>
<organism evidence="2 3">
    <name type="scientific">Portunus trituberculatus</name>
    <name type="common">Swimming crab</name>
    <name type="synonym">Neptunus trituberculatus</name>
    <dbReference type="NCBI Taxonomy" id="210409"/>
    <lineage>
        <taxon>Eukaryota</taxon>
        <taxon>Metazoa</taxon>
        <taxon>Ecdysozoa</taxon>
        <taxon>Arthropoda</taxon>
        <taxon>Crustacea</taxon>
        <taxon>Multicrustacea</taxon>
        <taxon>Malacostraca</taxon>
        <taxon>Eumalacostraca</taxon>
        <taxon>Eucarida</taxon>
        <taxon>Decapoda</taxon>
        <taxon>Pleocyemata</taxon>
        <taxon>Brachyura</taxon>
        <taxon>Eubrachyura</taxon>
        <taxon>Portunoidea</taxon>
        <taxon>Portunidae</taxon>
        <taxon>Portuninae</taxon>
        <taxon>Portunus</taxon>
    </lineage>
</organism>
<proteinExistence type="predicted"/>